<dbReference type="EMBL" id="CAJNOE010002649">
    <property type="protein sequence ID" value="CAF1489118.1"/>
    <property type="molecule type" value="Genomic_DNA"/>
</dbReference>
<dbReference type="AlphaFoldDB" id="A0A815SK09"/>
<evidence type="ECO:0000313" key="2">
    <source>
        <dbReference type="EMBL" id="CAF1489118.1"/>
    </source>
</evidence>
<dbReference type="Proteomes" id="UP000663860">
    <property type="component" value="Unassembled WGS sequence"/>
</dbReference>
<proteinExistence type="predicted"/>
<evidence type="ECO:0000313" key="3">
    <source>
        <dbReference type="EMBL" id="CAF3976112.1"/>
    </source>
</evidence>
<evidence type="ECO:0000313" key="4">
    <source>
        <dbReference type="Proteomes" id="UP000663860"/>
    </source>
</evidence>
<reference evidence="2" key="1">
    <citation type="submission" date="2021-02" db="EMBL/GenBank/DDBJ databases">
        <authorList>
            <person name="Nowell W R."/>
        </authorList>
    </citation>
    <scope>NUCLEOTIDE SEQUENCE</scope>
</reference>
<organism evidence="2 4">
    <name type="scientific">Adineta steineri</name>
    <dbReference type="NCBI Taxonomy" id="433720"/>
    <lineage>
        <taxon>Eukaryota</taxon>
        <taxon>Metazoa</taxon>
        <taxon>Spiralia</taxon>
        <taxon>Gnathifera</taxon>
        <taxon>Rotifera</taxon>
        <taxon>Eurotatoria</taxon>
        <taxon>Bdelloidea</taxon>
        <taxon>Adinetida</taxon>
        <taxon>Adinetidae</taxon>
        <taxon>Adineta</taxon>
    </lineage>
</organism>
<sequence length="148" mass="17412">MSRIHFLADNPKHDFFEDLNSSKKISKDSISYSRQGWQYLIQRILNDDFSNELQILQLKLDSNIFQQYQHSLFDEYKIQENNHINKVQCLSFLLVPNRKAIRSIFIRVASILHYSIINMHVTHIVIIPLVVVQLGTVMKLSIIEDQTI</sequence>
<protein>
    <submittedName>
        <fullName evidence="2">Uncharacterized protein</fullName>
    </submittedName>
</protein>
<accession>A0A815SK09</accession>
<name>A0A815SK09_9BILA</name>
<keyword evidence="1" id="KW-1133">Transmembrane helix</keyword>
<keyword evidence="1" id="KW-0812">Transmembrane</keyword>
<keyword evidence="1" id="KW-0472">Membrane</keyword>
<feature type="transmembrane region" description="Helical" evidence="1">
    <location>
        <begin position="104"/>
        <end position="131"/>
    </location>
</feature>
<comment type="caution">
    <text evidence="2">The sequence shown here is derived from an EMBL/GenBank/DDBJ whole genome shotgun (WGS) entry which is preliminary data.</text>
</comment>
<gene>
    <name evidence="2" type="ORF">IZO911_LOCUS44392</name>
    <name evidence="3" type="ORF">OXD698_LOCUS28107</name>
</gene>
<dbReference type="EMBL" id="CAJOAZ010002986">
    <property type="protein sequence ID" value="CAF3976112.1"/>
    <property type="molecule type" value="Genomic_DNA"/>
</dbReference>
<evidence type="ECO:0000256" key="1">
    <source>
        <dbReference type="SAM" id="Phobius"/>
    </source>
</evidence>
<dbReference type="Proteomes" id="UP000663844">
    <property type="component" value="Unassembled WGS sequence"/>
</dbReference>